<dbReference type="EMBL" id="FNJM01000001">
    <property type="protein sequence ID" value="SDO91648.1"/>
    <property type="molecule type" value="Genomic_DNA"/>
</dbReference>
<keyword evidence="6" id="KW-0540">Nuclease</keyword>
<name>A0A1H0NGC2_9CLOT</name>
<evidence type="ECO:0000259" key="5">
    <source>
        <dbReference type="Pfam" id="PF13476"/>
    </source>
</evidence>
<evidence type="ECO:0000256" key="3">
    <source>
        <dbReference type="ARBA" id="ARBA00013368"/>
    </source>
</evidence>
<feature type="coiled-coil region" evidence="4">
    <location>
        <begin position="744"/>
        <end position="810"/>
    </location>
</feature>
<keyword evidence="6" id="KW-0378">Hydrolase</keyword>
<keyword evidence="4" id="KW-0175">Coiled coil</keyword>
<evidence type="ECO:0000256" key="1">
    <source>
        <dbReference type="ARBA" id="ARBA00006930"/>
    </source>
</evidence>
<dbReference type="PANTHER" id="PTHR32114:SF2">
    <property type="entry name" value="ABC TRANSPORTER ABCH.3"/>
    <property type="match status" value="1"/>
</dbReference>
<dbReference type="SUPFAM" id="SSF52540">
    <property type="entry name" value="P-loop containing nucleoside triphosphate hydrolases"/>
    <property type="match status" value="1"/>
</dbReference>
<proteinExistence type="inferred from homology"/>
<dbReference type="PANTHER" id="PTHR32114">
    <property type="entry name" value="ABC TRANSPORTER ABCH.3"/>
    <property type="match status" value="1"/>
</dbReference>
<keyword evidence="6" id="KW-0269">Exonuclease</keyword>
<dbReference type="GO" id="GO:0016887">
    <property type="term" value="F:ATP hydrolysis activity"/>
    <property type="evidence" value="ECO:0007669"/>
    <property type="project" value="InterPro"/>
</dbReference>
<dbReference type="Gene3D" id="3.40.50.300">
    <property type="entry name" value="P-loop containing nucleotide triphosphate hydrolases"/>
    <property type="match status" value="2"/>
</dbReference>
<comment type="similarity">
    <text evidence="1">Belongs to the SMC family. SbcC subfamily.</text>
</comment>
<feature type="domain" description="Rad50/SbcC-type AAA" evidence="5">
    <location>
        <begin position="7"/>
        <end position="207"/>
    </location>
</feature>
<evidence type="ECO:0000313" key="7">
    <source>
        <dbReference type="Proteomes" id="UP000198597"/>
    </source>
</evidence>
<gene>
    <name evidence="6" type="ORF">SAMN04488529_101818</name>
</gene>
<protein>
    <recommendedName>
        <fullName evidence="3">Nuclease SbcCD subunit C</fullName>
    </recommendedName>
</protein>
<evidence type="ECO:0000256" key="2">
    <source>
        <dbReference type="ARBA" id="ARBA00011322"/>
    </source>
</evidence>
<dbReference type="GO" id="GO:0006302">
    <property type="term" value="P:double-strand break repair"/>
    <property type="evidence" value="ECO:0007669"/>
    <property type="project" value="InterPro"/>
</dbReference>
<dbReference type="STRING" id="94869.SAMN04488529_101818"/>
<evidence type="ECO:0000313" key="6">
    <source>
        <dbReference type="EMBL" id="SDO91648.1"/>
    </source>
</evidence>
<feature type="coiled-coil region" evidence="4">
    <location>
        <begin position="653"/>
        <end position="705"/>
    </location>
</feature>
<dbReference type="AlphaFoldDB" id="A0A1H0NGC2"/>
<reference evidence="6 7" key="1">
    <citation type="submission" date="2016-10" db="EMBL/GenBank/DDBJ databases">
        <authorList>
            <person name="de Groot N.N."/>
        </authorList>
    </citation>
    <scope>NUCLEOTIDE SEQUENCE [LARGE SCALE GENOMIC DNA]</scope>
    <source>
        <strain evidence="6 7">DSM 12272</strain>
    </source>
</reference>
<comment type="subunit">
    <text evidence="2">Heterodimer of SbcC and SbcD.</text>
</comment>
<dbReference type="InterPro" id="IPR027417">
    <property type="entry name" value="P-loop_NTPase"/>
</dbReference>
<dbReference type="InterPro" id="IPR038729">
    <property type="entry name" value="Rad50/SbcC_AAA"/>
</dbReference>
<dbReference type="Pfam" id="PF13476">
    <property type="entry name" value="AAA_23"/>
    <property type="match status" value="1"/>
</dbReference>
<dbReference type="GO" id="GO:0004527">
    <property type="term" value="F:exonuclease activity"/>
    <property type="evidence" value="ECO:0007669"/>
    <property type="project" value="UniProtKB-KW"/>
</dbReference>
<dbReference type="Proteomes" id="UP000198597">
    <property type="component" value="Unassembled WGS sequence"/>
</dbReference>
<organism evidence="6 7">
    <name type="scientific">Clostridium gasigenes</name>
    <dbReference type="NCBI Taxonomy" id="94869"/>
    <lineage>
        <taxon>Bacteria</taxon>
        <taxon>Bacillati</taxon>
        <taxon>Bacillota</taxon>
        <taxon>Clostridia</taxon>
        <taxon>Eubacteriales</taxon>
        <taxon>Clostridiaceae</taxon>
        <taxon>Clostridium</taxon>
    </lineage>
</organism>
<feature type="coiled-coil region" evidence="4">
    <location>
        <begin position="400"/>
        <end position="458"/>
    </location>
</feature>
<dbReference type="Pfam" id="PF13558">
    <property type="entry name" value="SbcC_Walker_B"/>
    <property type="match status" value="1"/>
</dbReference>
<evidence type="ECO:0000256" key="4">
    <source>
        <dbReference type="SAM" id="Coils"/>
    </source>
</evidence>
<sequence>MIMKLQKLIITGFGPYASRQELDFEENLKGKNMFVITGNTGAGKTTIFDAINFSLYGEPSGSDRESKSLRSDFAEADTKTEVEIFFSLREKEYHVTRTPSYFKPKKNGDGFTESKPTAELRIIGGKTITGSKEVTREIESILGISSEQFKQLVMIPQGEFKKLLNSKSDEKEAIFRKIFGTEIFEKIQRDIKEQSIKLKKTIEQVERDRLGKIRSFICKEKDEELFRIINADNLNIEVIMKSFNRFTENDKEDQLLLENQINSINKVIEETSRSLTIGEETNNKFISLENNKEELDDLTKLIKEFEEKTVALDRGRKAISVKVYEDKYNEKNIYLKKVKEEILEIEQKIESYKDSSLKATEQFRLQQGKEKEKDQLIKDIDENLRLKTKVLEHEKIFNKVNKFSIEVETLKNKIKEIELNKEENTSNINKFSKDIEKINLAKEEKGKLEAEKLEYTNKNLKLNTLSNSINQWNINYKKHLTERIMFKKLEEQFNKEKSQTESLEDTLRKSQAGLIALGLEDGICCPVCGSSNHPKLAKLANSEITEEYVNNSKDSLEKIRAVKENKLTELTDINSTLKSIKENSIDILSSELLNKGLLNNNQVTEAQYENLQEIKVEVIALINNNNFVLLELKSKIEILNNVIIKENHKINEKQRREKDNELLREELKVRNEEYILNEGSLRVLINNLDNIKNEFKGEMRTLKELDIIENSLTIKIRKLKSDYDESENIFNISKTLLDQEMGSYKKAKQVRNLAEEELKEALTIFKEKVLDLGFENYKDYKLCMLLELEIASLNKEINNFNSKLAATQKLYEVSLKDVHGKVIVDLAIIKGKLNEEINNRIELLEKSKELFSRIRNNSSVIELCEKYNKEIEIDEKEYKTVGKLSNIINGDNPKKISFERYVLAAYFEDIIKASNIRFNKMTSNRFELLRKQIVGDMRKGQGLDLEVFDNYTGKSRDIKTLSGGESFKASLSMALGLADIVQAHAGGIQLDTMFIDEGFGTLDPESLDNAIECLIDLQNDGRLVGVISHVEELKERIDARLEISLTNKGSKAQFKV</sequence>
<accession>A0A1H0NGC2</accession>
<keyword evidence="7" id="KW-1185">Reference proteome</keyword>